<gene>
    <name evidence="2" type="ordered locus">Sked_15180</name>
</gene>
<dbReference type="RefSeq" id="WP_012866522.1">
    <property type="nucleotide sequence ID" value="NC_013521.1"/>
</dbReference>
<keyword evidence="1" id="KW-0812">Transmembrane</keyword>
<keyword evidence="1" id="KW-1133">Transmembrane helix</keyword>
<evidence type="ECO:0000313" key="3">
    <source>
        <dbReference type="Proteomes" id="UP000000322"/>
    </source>
</evidence>
<dbReference type="AlphaFoldDB" id="D1BFU2"/>
<sequence>MGELEEHVLRSRLAGRHDAQTFAELVDHGWTPRDVRLALVRASHGPTVHGSGPTTLAPGGQPGPASAWSRGLLPAAAVLAAVPTLAVSVVALPMLLAVVVIFTGAPAPWAMSTVGSLETIVGVLPWLVLTYLAALVLLIVHLARRRPRDAWGRPAPRPRSTSVLTGLTIGMLAASPFLAVGGFLLLLMMAAVCGQNPGICR</sequence>
<keyword evidence="1" id="KW-0472">Membrane</keyword>
<proteinExistence type="predicted"/>
<dbReference type="KEGG" id="ske:Sked_15180"/>
<organism evidence="2 3">
    <name type="scientific">Sanguibacter keddieii (strain ATCC 51767 / DSM 10542 / NCFB 3025 / ST-74)</name>
    <dbReference type="NCBI Taxonomy" id="446469"/>
    <lineage>
        <taxon>Bacteria</taxon>
        <taxon>Bacillati</taxon>
        <taxon>Actinomycetota</taxon>
        <taxon>Actinomycetes</taxon>
        <taxon>Micrococcales</taxon>
        <taxon>Sanguibacteraceae</taxon>
        <taxon>Sanguibacter</taxon>
    </lineage>
</organism>
<reference evidence="2 3" key="1">
    <citation type="journal article" date="2009" name="Stand. Genomic Sci.">
        <title>Complete genome sequence of Sanguibacter keddieii type strain (ST-74).</title>
        <authorList>
            <person name="Ivanova N."/>
            <person name="Sikorski J."/>
            <person name="Sims D."/>
            <person name="Brettin T."/>
            <person name="Detter J.C."/>
            <person name="Han C."/>
            <person name="Lapidus A."/>
            <person name="Copeland A."/>
            <person name="Glavina Del Rio T."/>
            <person name="Nolan M."/>
            <person name="Chen F."/>
            <person name="Lucas S."/>
            <person name="Tice H."/>
            <person name="Cheng J.F."/>
            <person name="Bruce D."/>
            <person name="Goodwin L."/>
            <person name="Pitluck S."/>
            <person name="Pati A."/>
            <person name="Mavromatis K."/>
            <person name="Chen A."/>
            <person name="Palaniappan K."/>
            <person name="D'haeseleer P."/>
            <person name="Chain P."/>
            <person name="Bristow J."/>
            <person name="Eisen J.A."/>
            <person name="Markowitz V."/>
            <person name="Hugenholtz P."/>
            <person name="Goker M."/>
            <person name="Pukall R."/>
            <person name="Klenk H.P."/>
            <person name="Kyrpides N.C."/>
        </authorList>
    </citation>
    <scope>NUCLEOTIDE SEQUENCE [LARGE SCALE GENOMIC DNA]</scope>
    <source>
        <strain evidence="3">ATCC 51767 / DSM 10542 / NCFB 3025 / ST-74</strain>
    </source>
</reference>
<name>D1BFU2_SANKS</name>
<protein>
    <submittedName>
        <fullName evidence="2">Uncharacterized protein</fullName>
    </submittedName>
</protein>
<evidence type="ECO:0000256" key="1">
    <source>
        <dbReference type="SAM" id="Phobius"/>
    </source>
</evidence>
<dbReference type="HOGENOM" id="CLU_1359608_0_0_11"/>
<evidence type="ECO:0000313" key="2">
    <source>
        <dbReference type="EMBL" id="ACZ21453.1"/>
    </source>
</evidence>
<feature type="transmembrane region" description="Helical" evidence="1">
    <location>
        <begin position="76"/>
        <end position="103"/>
    </location>
</feature>
<dbReference type="EMBL" id="CP001819">
    <property type="protein sequence ID" value="ACZ21453.1"/>
    <property type="molecule type" value="Genomic_DNA"/>
</dbReference>
<feature type="transmembrane region" description="Helical" evidence="1">
    <location>
        <begin position="123"/>
        <end position="143"/>
    </location>
</feature>
<dbReference type="Proteomes" id="UP000000322">
    <property type="component" value="Chromosome"/>
</dbReference>
<feature type="transmembrane region" description="Helical" evidence="1">
    <location>
        <begin position="164"/>
        <end position="192"/>
    </location>
</feature>
<accession>D1BFU2</accession>
<keyword evidence="3" id="KW-1185">Reference proteome</keyword>